<keyword evidence="5" id="KW-0560">Oxidoreductase</keyword>
<dbReference type="Pfam" id="PF03150">
    <property type="entry name" value="CCP_MauG"/>
    <property type="match status" value="1"/>
</dbReference>
<feature type="domain" description="Cytochrome c" evidence="10">
    <location>
        <begin position="245"/>
        <end position="376"/>
    </location>
</feature>
<evidence type="ECO:0000256" key="8">
    <source>
        <dbReference type="SAM" id="MobiDB-lite"/>
    </source>
</evidence>
<feature type="signal peptide" evidence="9">
    <location>
        <begin position="1"/>
        <end position="34"/>
    </location>
</feature>
<evidence type="ECO:0000256" key="3">
    <source>
        <dbReference type="ARBA" id="ARBA00022723"/>
    </source>
</evidence>
<feature type="domain" description="Cytochrome c" evidence="10">
    <location>
        <begin position="92"/>
        <end position="189"/>
    </location>
</feature>
<evidence type="ECO:0000256" key="4">
    <source>
        <dbReference type="ARBA" id="ARBA00022729"/>
    </source>
</evidence>
<evidence type="ECO:0000256" key="7">
    <source>
        <dbReference type="PROSITE-ProRule" id="PRU00433"/>
    </source>
</evidence>
<dbReference type="EMBL" id="AAPI01000001">
    <property type="protein sequence ID" value="EAS48171.1"/>
    <property type="molecule type" value="Genomic_DNA"/>
</dbReference>
<evidence type="ECO:0000256" key="6">
    <source>
        <dbReference type="ARBA" id="ARBA00023004"/>
    </source>
</evidence>
<reference evidence="11 12" key="1">
    <citation type="submission" date="2006-03" db="EMBL/GenBank/DDBJ databases">
        <authorList>
            <person name="Giovannoni S.J."/>
            <person name="Cho J.-C."/>
            <person name="Ferriera S."/>
            <person name="Johnson J."/>
            <person name="Kravitz S."/>
            <person name="Halpern A."/>
            <person name="Remington K."/>
            <person name="Beeson K."/>
            <person name="Tran B."/>
            <person name="Rogers Y.-H."/>
            <person name="Friedman R."/>
            <person name="Venter J.C."/>
        </authorList>
    </citation>
    <scope>NUCLEOTIDE SEQUENCE [LARGE SCALE GENOMIC DNA]</scope>
    <source>
        <strain evidence="11 12">HTCC2207</strain>
    </source>
</reference>
<dbReference type="Proteomes" id="UP000005555">
    <property type="component" value="Unassembled WGS sequence"/>
</dbReference>
<keyword evidence="3 7" id="KW-0479">Metal-binding</keyword>
<dbReference type="InterPro" id="IPR009056">
    <property type="entry name" value="Cyt_c-like_dom"/>
</dbReference>
<proteinExistence type="predicted"/>
<comment type="caution">
    <text evidence="11">The sequence shown here is derived from an EMBL/GenBank/DDBJ whole genome shotgun (WGS) entry which is preliminary data.</text>
</comment>
<feature type="chain" id="PRO_5004197800" evidence="9">
    <location>
        <begin position="35"/>
        <end position="413"/>
    </location>
</feature>
<dbReference type="SUPFAM" id="SSF46626">
    <property type="entry name" value="Cytochrome c"/>
    <property type="match status" value="2"/>
</dbReference>
<dbReference type="InterPro" id="IPR004852">
    <property type="entry name" value="Di-haem_cyt_c_peroxidsae"/>
</dbReference>
<dbReference type="AlphaFoldDB" id="Q1YU87"/>
<keyword evidence="11" id="KW-0575">Peroxidase</keyword>
<keyword evidence="6 7" id="KW-0408">Iron</keyword>
<dbReference type="PROSITE" id="PS51007">
    <property type="entry name" value="CYTC"/>
    <property type="match status" value="2"/>
</dbReference>
<evidence type="ECO:0000256" key="5">
    <source>
        <dbReference type="ARBA" id="ARBA00023002"/>
    </source>
</evidence>
<dbReference type="eggNOG" id="COG1858">
    <property type="taxonomic scope" value="Bacteria"/>
</dbReference>
<protein>
    <submittedName>
        <fullName evidence="11">Di-haem cytochrome c peroxidase family protein</fullName>
    </submittedName>
</protein>
<dbReference type="PANTHER" id="PTHR30600">
    <property type="entry name" value="CYTOCHROME C PEROXIDASE-RELATED"/>
    <property type="match status" value="1"/>
</dbReference>
<dbReference type="GO" id="GO:0020037">
    <property type="term" value="F:heme binding"/>
    <property type="evidence" value="ECO:0007669"/>
    <property type="project" value="InterPro"/>
</dbReference>
<dbReference type="Gene3D" id="1.10.760.10">
    <property type="entry name" value="Cytochrome c-like domain"/>
    <property type="match status" value="2"/>
</dbReference>
<evidence type="ECO:0000256" key="2">
    <source>
        <dbReference type="ARBA" id="ARBA00022617"/>
    </source>
</evidence>
<keyword evidence="4 9" id="KW-0732">Signal</keyword>
<evidence type="ECO:0000256" key="1">
    <source>
        <dbReference type="ARBA" id="ARBA00004196"/>
    </source>
</evidence>
<dbReference type="GO" id="GO:0046872">
    <property type="term" value="F:metal ion binding"/>
    <property type="evidence" value="ECO:0007669"/>
    <property type="project" value="UniProtKB-KW"/>
</dbReference>
<keyword evidence="12" id="KW-1185">Reference proteome</keyword>
<dbReference type="InterPro" id="IPR051395">
    <property type="entry name" value="Cytochrome_c_Peroxidase/MauG"/>
</dbReference>
<dbReference type="HOGENOM" id="CLU_034652_3_1_6"/>
<dbReference type="GO" id="GO:0009055">
    <property type="term" value="F:electron transfer activity"/>
    <property type="evidence" value="ECO:0007669"/>
    <property type="project" value="InterPro"/>
</dbReference>
<dbReference type="GO" id="GO:0004130">
    <property type="term" value="F:cytochrome-c peroxidase activity"/>
    <property type="evidence" value="ECO:0007669"/>
    <property type="project" value="TreeGrafter"/>
</dbReference>
<feature type="compositionally biased region" description="Polar residues" evidence="8">
    <location>
        <begin position="390"/>
        <end position="413"/>
    </location>
</feature>
<evidence type="ECO:0000259" key="10">
    <source>
        <dbReference type="PROSITE" id="PS51007"/>
    </source>
</evidence>
<comment type="subcellular location">
    <subcellularLocation>
        <location evidence="1">Cell envelope</location>
    </subcellularLocation>
</comment>
<evidence type="ECO:0000256" key="9">
    <source>
        <dbReference type="SAM" id="SignalP"/>
    </source>
</evidence>
<gene>
    <name evidence="11" type="ORF">GB2207_10181</name>
</gene>
<dbReference type="GO" id="GO:0030313">
    <property type="term" value="C:cell envelope"/>
    <property type="evidence" value="ECO:0007669"/>
    <property type="project" value="UniProtKB-SubCell"/>
</dbReference>
<keyword evidence="2 7" id="KW-0349">Heme</keyword>
<dbReference type="STRING" id="314287.GB2207_10181"/>
<name>Q1YU87_9GAMM</name>
<accession>Q1YU87</accession>
<feature type="region of interest" description="Disordered" evidence="8">
    <location>
        <begin position="379"/>
        <end position="413"/>
    </location>
</feature>
<dbReference type="PANTHER" id="PTHR30600:SF10">
    <property type="entry name" value="BLL6722 PROTEIN"/>
    <property type="match status" value="1"/>
</dbReference>
<evidence type="ECO:0000313" key="11">
    <source>
        <dbReference type="EMBL" id="EAS48171.1"/>
    </source>
</evidence>
<evidence type="ECO:0000313" key="12">
    <source>
        <dbReference type="Proteomes" id="UP000005555"/>
    </source>
</evidence>
<dbReference type="OrthoDB" id="9805202at2"/>
<dbReference type="InterPro" id="IPR036909">
    <property type="entry name" value="Cyt_c-like_dom_sf"/>
</dbReference>
<organism evidence="11 12">
    <name type="scientific">gamma proteobacterium HTCC2207</name>
    <dbReference type="NCBI Taxonomy" id="314287"/>
    <lineage>
        <taxon>Bacteria</taxon>
        <taxon>Pseudomonadati</taxon>
        <taxon>Pseudomonadota</taxon>
        <taxon>Gammaproteobacteria</taxon>
        <taxon>Cellvibrionales</taxon>
        <taxon>Porticoccaceae</taxon>
        <taxon>SAR92 clade</taxon>
    </lineage>
</organism>
<sequence length="413" mass="45139">MAFLLSTLPRQNLIKQVYRLLLLSALGFCSTASSVEPATTTLSSDCPASFLLSDNNQCLLRNLYQLYNSLGDHGIGGLKTALPAHRDGFSPEQIDLGRLLFFDPVLSADQSVSCASCHNPSQGFSDGLGRSVGIHGQLGSRSAPSLWNSAFLKDFFWDARSQSLEEQALSPLFSPQEMGNNPSQLLSSLRAVEAYPKLFKQAFPDTKDLSLDQIATALAAFQSSLISLNSRYDQYAHGYGEALNAQEIEGLNIFRSFVARCSQCHMPPLFTNQQIAVIGSPEPEDMPRDIGAEKTFDSVKLKGGFKVPSLRNIAETAPYMHSGRFQTLREVAEFYSGGRGHAVPEGEDLLLHWHISEPDLNADELDRLVDFMRTLSDSSMLPTVPHTVPSGLTTISGKAARDNNSQKSSSEKT</sequence>